<evidence type="ECO:0000259" key="4">
    <source>
        <dbReference type="Pfam" id="PF02931"/>
    </source>
</evidence>
<dbReference type="PRINTS" id="PR00252">
    <property type="entry name" value="NRIONCHANNEL"/>
</dbReference>
<dbReference type="InterPro" id="IPR036734">
    <property type="entry name" value="Neur_chan_lig-bd_sf"/>
</dbReference>
<reference evidence="5 6" key="1">
    <citation type="submission" date="2024-04" db="EMBL/GenBank/DDBJ databases">
        <authorList>
            <consortium name="Genoscope - CEA"/>
            <person name="William W."/>
        </authorList>
    </citation>
    <scope>NUCLEOTIDE SEQUENCE [LARGE SCALE GENOMIC DNA]</scope>
</reference>
<dbReference type="SUPFAM" id="SSF63712">
    <property type="entry name" value="Nicotinic receptor ligand binding domain-like"/>
    <property type="match status" value="1"/>
</dbReference>
<keyword evidence="3" id="KW-0406">Ion transport</keyword>
<dbReference type="GO" id="GO:0005230">
    <property type="term" value="F:extracellular ligand-gated monoatomic ion channel activity"/>
    <property type="evidence" value="ECO:0007669"/>
    <property type="project" value="InterPro"/>
</dbReference>
<keyword evidence="6" id="KW-1185">Reference proteome</keyword>
<accession>A0AAV2IAH2</accession>
<dbReference type="Proteomes" id="UP001497497">
    <property type="component" value="Unassembled WGS sequence"/>
</dbReference>
<evidence type="ECO:0000256" key="3">
    <source>
        <dbReference type="RuleBase" id="RU000687"/>
    </source>
</evidence>
<evidence type="ECO:0000256" key="2">
    <source>
        <dbReference type="ARBA" id="ARBA00023136"/>
    </source>
</evidence>
<name>A0AAV2IAH2_LYMST</name>
<organism evidence="5 6">
    <name type="scientific">Lymnaea stagnalis</name>
    <name type="common">Great pond snail</name>
    <name type="synonym">Helix stagnalis</name>
    <dbReference type="NCBI Taxonomy" id="6523"/>
    <lineage>
        <taxon>Eukaryota</taxon>
        <taxon>Metazoa</taxon>
        <taxon>Spiralia</taxon>
        <taxon>Lophotrochozoa</taxon>
        <taxon>Mollusca</taxon>
        <taxon>Gastropoda</taxon>
        <taxon>Heterobranchia</taxon>
        <taxon>Euthyneura</taxon>
        <taxon>Panpulmonata</taxon>
        <taxon>Hygrophila</taxon>
        <taxon>Lymnaeoidea</taxon>
        <taxon>Lymnaeidae</taxon>
        <taxon>Lymnaea</taxon>
    </lineage>
</organism>
<comment type="similarity">
    <text evidence="3">Belongs to the ligand-gated ion channel (TC 1.A.9) family.</text>
</comment>
<dbReference type="GO" id="GO:0016020">
    <property type="term" value="C:membrane"/>
    <property type="evidence" value="ECO:0007669"/>
    <property type="project" value="UniProtKB-SubCell"/>
</dbReference>
<dbReference type="PROSITE" id="PS00236">
    <property type="entry name" value="NEUROTR_ION_CHANNEL"/>
    <property type="match status" value="1"/>
</dbReference>
<proteinExistence type="inferred from homology"/>
<keyword evidence="3" id="KW-0813">Transport</keyword>
<dbReference type="CDD" id="cd18989">
    <property type="entry name" value="LGIC_ECD_cation"/>
    <property type="match status" value="1"/>
</dbReference>
<dbReference type="EMBL" id="CAXITT010000437">
    <property type="protein sequence ID" value="CAL1541530.1"/>
    <property type="molecule type" value="Genomic_DNA"/>
</dbReference>
<gene>
    <name evidence="5" type="ORF">GSLYS_00015136001</name>
</gene>
<dbReference type="AlphaFoldDB" id="A0AAV2IAH2"/>
<keyword evidence="3" id="KW-0407">Ion channel</keyword>
<dbReference type="Gene3D" id="2.70.170.10">
    <property type="entry name" value="Neurotransmitter-gated ion-channel ligand-binding domain"/>
    <property type="match status" value="1"/>
</dbReference>
<comment type="subcellular location">
    <subcellularLocation>
        <location evidence="1">Membrane</location>
        <topology evidence="1">Multi-pass membrane protein</topology>
    </subcellularLocation>
</comment>
<feature type="domain" description="Neurotransmitter-gated ion-channel ligand-binding" evidence="4">
    <location>
        <begin position="1"/>
        <end position="143"/>
    </location>
</feature>
<dbReference type="PANTHER" id="PTHR18945">
    <property type="entry name" value="NEUROTRANSMITTER GATED ION CHANNEL"/>
    <property type="match status" value="1"/>
</dbReference>
<dbReference type="InterPro" id="IPR006202">
    <property type="entry name" value="Neur_chan_lig-bd"/>
</dbReference>
<evidence type="ECO:0000256" key="1">
    <source>
        <dbReference type="ARBA" id="ARBA00004141"/>
    </source>
</evidence>
<evidence type="ECO:0000313" key="6">
    <source>
        <dbReference type="Proteomes" id="UP001497497"/>
    </source>
</evidence>
<dbReference type="Pfam" id="PF02931">
    <property type="entry name" value="Neur_chan_LBD"/>
    <property type="match status" value="1"/>
</dbReference>
<dbReference type="InterPro" id="IPR006201">
    <property type="entry name" value="Neur_channel"/>
</dbReference>
<comment type="caution">
    <text evidence="5">The sequence shown here is derived from an EMBL/GenBank/DDBJ whole genome shotgun (WGS) entry which is preliminary data.</text>
</comment>
<feature type="non-terminal residue" evidence="5">
    <location>
        <position position="150"/>
    </location>
</feature>
<evidence type="ECO:0000313" key="5">
    <source>
        <dbReference type="EMBL" id="CAL1541530.1"/>
    </source>
</evidence>
<sequence length="150" mass="17681">MAWEKIDYENISVLSLDYQDLWHPNMVISNFAHEDSYMLHGNDRLLLDDSGRVHMTFQFFSRTNCNLDFTNYPFDKQECDLIVLPFLDECQFTMTTDNASNLTDPFQINGEWSIEARSADTEMYTWGQKSVPILRVKMLLRRSVLFYIIA</sequence>
<keyword evidence="2" id="KW-0472">Membrane</keyword>
<dbReference type="InterPro" id="IPR018000">
    <property type="entry name" value="Neurotransmitter_ion_chnl_CS"/>
</dbReference>
<protein>
    <recommendedName>
        <fullName evidence="4">Neurotransmitter-gated ion-channel ligand-binding domain-containing protein</fullName>
    </recommendedName>
</protein>
<dbReference type="GO" id="GO:0004888">
    <property type="term" value="F:transmembrane signaling receptor activity"/>
    <property type="evidence" value="ECO:0007669"/>
    <property type="project" value="InterPro"/>
</dbReference>